<gene>
    <name evidence="2" type="ORF">LARV_00762</name>
</gene>
<feature type="chain" id="PRO_5006632873" evidence="1">
    <location>
        <begin position="24"/>
        <end position="435"/>
    </location>
</feature>
<dbReference type="RefSeq" id="WP_152031683.1">
    <property type="nucleotide sequence ID" value="NZ_DF967972.1"/>
</dbReference>
<evidence type="ECO:0000313" key="3">
    <source>
        <dbReference type="Proteomes" id="UP000055060"/>
    </source>
</evidence>
<evidence type="ECO:0000313" key="2">
    <source>
        <dbReference type="EMBL" id="GAP13021.1"/>
    </source>
</evidence>
<name>A0A0S7BCK3_9CHLR</name>
<evidence type="ECO:0000256" key="1">
    <source>
        <dbReference type="SAM" id="SignalP"/>
    </source>
</evidence>
<dbReference type="AlphaFoldDB" id="A0A0S7BCK3"/>
<keyword evidence="3" id="KW-1185">Reference proteome</keyword>
<organism evidence="2">
    <name type="scientific">Longilinea arvoryzae</name>
    <dbReference type="NCBI Taxonomy" id="360412"/>
    <lineage>
        <taxon>Bacteria</taxon>
        <taxon>Bacillati</taxon>
        <taxon>Chloroflexota</taxon>
        <taxon>Anaerolineae</taxon>
        <taxon>Anaerolineales</taxon>
        <taxon>Anaerolineaceae</taxon>
        <taxon>Longilinea</taxon>
    </lineage>
</organism>
<dbReference type="EMBL" id="DF967972">
    <property type="protein sequence ID" value="GAP13021.1"/>
    <property type="molecule type" value="Genomic_DNA"/>
</dbReference>
<keyword evidence="1" id="KW-0732">Signal</keyword>
<dbReference type="PROSITE" id="PS51257">
    <property type="entry name" value="PROKAR_LIPOPROTEIN"/>
    <property type="match status" value="1"/>
</dbReference>
<feature type="signal peptide" evidence="1">
    <location>
        <begin position="1"/>
        <end position="23"/>
    </location>
</feature>
<dbReference type="Proteomes" id="UP000055060">
    <property type="component" value="Unassembled WGS sequence"/>
</dbReference>
<accession>A0A0S7BCK3</accession>
<proteinExistence type="predicted"/>
<protein>
    <submittedName>
        <fullName evidence="2">Uncharacterized protein</fullName>
    </submittedName>
</protein>
<reference evidence="2" key="1">
    <citation type="submission" date="2015-07" db="EMBL/GenBank/DDBJ databases">
        <title>Draft Genome Sequences of Anaerolinea thermolimosa IMO-1, Bellilinea caldifistulae GOMI-1, Leptolinea tardivitalis YMTK-2, Levilinea saccharolytica KIBI-1,Longilinea arvoryzae KOME-1, Previously Described as Members of the Anaerolineaceae (Chloroflexi).</title>
        <authorList>
            <person name="Sekiguchi Y."/>
            <person name="Ohashi A."/>
            <person name="Matsuura N."/>
            <person name="Tourlousse M.D."/>
        </authorList>
    </citation>
    <scope>NUCLEOTIDE SEQUENCE [LARGE SCALE GENOMIC DNA]</scope>
    <source>
        <strain evidence="2">KOME-1</strain>
    </source>
</reference>
<sequence>MKYYRNNFHPVIFFLLMAMIALAACAPGQNIPPVLATGTATRAIQTKTNTPEMKATSTPTPEHRCPVLTGGAELKGYSNLVELDAAILDYVNHGGDPASLKSLLASTDLLRVSAAVADLDGDALEEIVVSGSITIINEGSPSDDINLINIYQCSTNAYRLVQSFQTEDVSSGDILFVEQIFEKELPFIIVKIRATIGWGTKYYAFGWRENQWKEIFLGGGLVGSEIMLDDQDGDGTKEVLVLTGNSTGFWGGASRDEIDVFAWNGKNFEYSYSDLPPGDDRVHYLGDGADASKKGNLMMAIAYYEIAARDSNLSSYFTTYELTENQTELAEPYQKAFAFFRIVVIWFSQNRVDMADEVIHEMSESFPDGTPGNEFVVVAKEFATQYEVTHKAMTSCLEAVKILDTDYPDVLKGHIGDWGFMNVSYSATSEFCKLN</sequence>